<comment type="caution">
    <text evidence="1">The sequence shown here is derived from an EMBL/GenBank/DDBJ whole genome shotgun (WGS) entry which is preliminary data.</text>
</comment>
<proteinExistence type="predicted"/>
<dbReference type="EMBL" id="CAKKNT010000030">
    <property type="protein sequence ID" value="CAH0419255.1"/>
    <property type="molecule type" value="Genomic_DNA"/>
</dbReference>
<evidence type="ECO:0000313" key="1">
    <source>
        <dbReference type="EMBL" id="CAH0419255.1"/>
    </source>
</evidence>
<protein>
    <submittedName>
        <fullName evidence="1">Uncharacterized protein</fullName>
    </submittedName>
</protein>
<accession>A0ABN8BR21</accession>
<reference evidence="1 2" key="1">
    <citation type="submission" date="2021-11" db="EMBL/GenBank/DDBJ databases">
        <authorList>
            <person name="Depoorter E."/>
        </authorList>
    </citation>
    <scope>NUCLEOTIDE SEQUENCE [LARGE SCALE GENOMIC DNA]</scope>
    <source>
        <strain evidence="1 2">LMG 24286</strain>
    </source>
</reference>
<name>A0ABN8BR21_9LACO</name>
<organism evidence="1 2">
    <name type="scientific">Periweissella ghanensis</name>
    <dbReference type="NCBI Taxonomy" id="467997"/>
    <lineage>
        <taxon>Bacteria</taxon>
        <taxon>Bacillati</taxon>
        <taxon>Bacillota</taxon>
        <taxon>Bacilli</taxon>
        <taxon>Lactobacillales</taxon>
        <taxon>Lactobacillaceae</taxon>
        <taxon>Periweissella</taxon>
    </lineage>
</organism>
<dbReference type="RefSeq" id="WP_230099297.1">
    <property type="nucleotide sequence ID" value="NZ_CAKKNT010000030.1"/>
</dbReference>
<evidence type="ECO:0000313" key="2">
    <source>
        <dbReference type="Proteomes" id="UP000789719"/>
    </source>
</evidence>
<gene>
    <name evidence="1" type="ORF">WGH24286_01702</name>
</gene>
<keyword evidence="2" id="KW-1185">Reference proteome</keyword>
<sequence>MYEEIEKKQVEVQCPICGDVYRRSVKVYQKTVTCHTCKTNLWINKVWKPSELLINHKPIKFIARQVAGGKREFEEMFHDSKAGEYEYIH</sequence>
<dbReference type="Proteomes" id="UP000789719">
    <property type="component" value="Unassembled WGS sequence"/>
</dbReference>